<gene>
    <name evidence="1" type="ORF">E3U43_013198</name>
</gene>
<keyword evidence="2" id="KW-1185">Reference proteome</keyword>
<dbReference type="Proteomes" id="UP000793456">
    <property type="component" value="Chromosome VIII"/>
</dbReference>
<accession>A0ACD3R927</accession>
<reference evidence="1" key="1">
    <citation type="submission" date="2018-11" db="EMBL/GenBank/DDBJ databases">
        <title>The sequence and de novo assembly of Larimichthys crocea genome using PacBio and Hi-C technologies.</title>
        <authorList>
            <person name="Xu P."/>
            <person name="Chen B."/>
            <person name="Zhou Z."/>
            <person name="Ke Q."/>
            <person name="Wu Y."/>
            <person name="Bai H."/>
            <person name="Pu F."/>
        </authorList>
    </citation>
    <scope>NUCLEOTIDE SEQUENCE</scope>
    <source>
        <tissue evidence="1">Muscle</tissue>
    </source>
</reference>
<evidence type="ECO:0000313" key="1">
    <source>
        <dbReference type="EMBL" id="TMS15905.1"/>
    </source>
</evidence>
<comment type="caution">
    <text evidence="1">The sequence shown here is derived from an EMBL/GenBank/DDBJ whole genome shotgun (WGS) entry which is preliminary data.</text>
</comment>
<proteinExistence type="predicted"/>
<evidence type="ECO:0000313" key="2">
    <source>
        <dbReference type="Proteomes" id="UP000793456"/>
    </source>
</evidence>
<protein>
    <submittedName>
        <fullName evidence="1">Uncharacterized protein</fullName>
    </submittedName>
</protein>
<dbReference type="EMBL" id="CM011681">
    <property type="protein sequence ID" value="TMS15905.1"/>
    <property type="molecule type" value="Genomic_DNA"/>
</dbReference>
<organism evidence="1 2">
    <name type="scientific">Larimichthys crocea</name>
    <name type="common">Large yellow croaker</name>
    <name type="synonym">Pseudosciaena crocea</name>
    <dbReference type="NCBI Taxonomy" id="215358"/>
    <lineage>
        <taxon>Eukaryota</taxon>
        <taxon>Metazoa</taxon>
        <taxon>Chordata</taxon>
        <taxon>Craniata</taxon>
        <taxon>Vertebrata</taxon>
        <taxon>Euteleostomi</taxon>
        <taxon>Actinopterygii</taxon>
        <taxon>Neopterygii</taxon>
        <taxon>Teleostei</taxon>
        <taxon>Neoteleostei</taxon>
        <taxon>Acanthomorphata</taxon>
        <taxon>Eupercaria</taxon>
        <taxon>Sciaenidae</taxon>
        <taxon>Larimichthys</taxon>
    </lineage>
</organism>
<name>A0ACD3R927_LARCR</name>
<sequence>MKNHSVDVEDDADYSSLLPSKPLLSRGISHQRDEDCITPQSKISHLRPNSYLKHVSEQPPEQDLDNKHRYGRCSVLKARSCTVSSLLSDGGVHSCVQEVNMEKHWSAVCALILTLGAFVHFNIVFAAEADGILQVILPKPGHCPRLLNVVPSHKGCVCDEDCPADHKCCVFDCGAVCVPPAFTKPGVCPRRRWGAGLCAEFCSNDSDCPNEEKCCHNGCGHECIAPYTVKLGRCALPQGTPMCAEYCYHDGQCPGEQKCCKTTCGHACSEPC</sequence>